<dbReference type="Gene3D" id="1.10.10.10">
    <property type="entry name" value="Winged helix-like DNA-binding domain superfamily/Winged helix DNA-binding domain"/>
    <property type="match status" value="1"/>
</dbReference>
<dbReference type="AlphaFoldDB" id="A0A3B1A9M3"/>
<organism evidence="6">
    <name type="scientific">hydrothermal vent metagenome</name>
    <dbReference type="NCBI Taxonomy" id="652676"/>
    <lineage>
        <taxon>unclassified sequences</taxon>
        <taxon>metagenomes</taxon>
        <taxon>ecological metagenomes</taxon>
    </lineage>
</organism>
<comment type="similarity">
    <text evidence="1">Belongs to the LysR transcriptional regulatory family.</text>
</comment>
<dbReference type="GO" id="GO:0003700">
    <property type="term" value="F:DNA-binding transcription factor activity"/>
    <property type="evidence" value="ECO:0007669"/>
    <property type="project" value="InterPro"/>
</dbReference>
<reference evidence="6" key="1">
    <citation type="submission" date="2018-06" db="EMBL/GenBank/DDBJ databases">
        <authorList>
            <person name="Zhirakovskaya E."/>
        </authorList>
    </citation>
    <scope>NUCLEOTIDE SEQUENCE</scope>
</reference>
<dbReference type="InterPro" id="IPR005119">
    <property type="entry name" value="LysR_subst-bd"/>
</dbReference>
<accession>A0A3B1A9M3</accession>
<keyword evidence="4" id="KW-0804">Transcription</keyword>
<dbReference type="GO" id="GO:0000976">
    <property type="term" value="F:transcription cis-regulatory region binding"/>
    <property type="evidence" value="ECO:0007669"/>
    <property type="project" value="TreeGrafter"/>
</dbReference>
<evidence type="ECO:0000256" key="2">
    <source>
        <dbReference type="ARBA" id="ARBA00023015"/>
    </source>
</evidence>
<dbReference type="PANTHER" id="PTHR30126:SF81">
    <property type="entry name" value="HTH-TYPE TRANSCRIPTIONAL REGULATOR ILVY"/>
    <property type="match status" value="1"/>
</dbReference>
<dbReference type="PROSITE" id="PS50931">
    <property type="entry name" value="HTH_LYSR"/>
    <property type="match status" value="1"/>
</dbReference>
<dbReference type="PRINTS" id="PR00039">
    <property type="entry name" value="HTHLYSR"/>
</dbReference>
<keyword evidence="2" id="KW-0805">Transcription regulation</keyword>
<evidence type="ECO:0000256" key="1">
    <source>
        <dbReference type="ARBA" id="ARBA00009437"/>
    </source>
</evidence>
<sequence>MDIANLKAFVSIAKTGSFSLSSAELFITQPAISKRIAALETELDMRLFDRIGRKVRLTEAGKTLQAHAQTILKEINNAKQGIANLSDSIQGELKIATSHHIGLHRLPSVLTHYVASYPDVDLAIDFMDSEDACKLIEQGEIELAIVTLPLEKIPNLKQELIWNDPLSFVVNKKHELCGQKLSLKKLIRYPAVLPSHGTFTREVIQSLFTQKNMQLNIKMSTNYLETIKMLIQVGLGWGVLPTSMVDSKLQVLKTPALTLTRKLGIVWHAKHSLSNPAQALIDYLLTQKQ</sequence>
<gene>
    <name evidence="6" type="ORF">MNBD_GAMMA23-52</name>
</gene>
<evidence type="ECO:0000256" key="3">
    <source>
        <dbReference type="ARBA" id="ARBA00023125"/>
    </source>
</evidence>
<dbReference type="Pfam" id="PF03466">
    <property type="entry name" value="LysR_substrate"/>
    <property type="match status" value="1"/>
</dbReference>
<proteinExistence type="inferred from homology"/>
<keyword evidence="3" id="KW-0238">DNA-binding</keyword>
<feature type="domain" description="HTH lysR-type" evidence="5">
    <location>
        <begin position="1"/>
        <end position="58"/>
    </location>
</feature>
<evidence type="ECO:0000259" key="5">
    <source>
        <dbReference type="PROSITE" id="PS50931"/>
    </source>
</evidence>
<protein>
    <submittedName>
        <fullName evidence="6">Cys regulon transcriptional activator CysB</fullName>
    </submittedName>
</protein>
<dbReference type="InterPro" id="IPR036388">
    <property type="entry name" value="WH-like_DNA-bd_sf"/>
</dbReference>
<evidence type="ECO:0000256" key="4">
    <source>
        <dbReference type="ARBA" id="ARBA00023163"/>
    </source>
</evidence>
<evidence type="ECO:0000313" key="6">
    <source>
        <dbReference type="EMBL" id="VAW98290.1"/>
    </source>
</evidence>
<dbReference type="CDD" id="cd05466">
    <property type="entry name" value="PBP2_LTTR_substrate"/>
    <property type="match status" value="1"/>
</dbReference>
<dbReference type="SUPFAM" id="SSF46785">
    <property type="entry name" value="Winged helix' DNA-binding domain"/>
    <property type="match status" value="1"/>
</dbReference>
<dbReference type="Pfam" id="PF00126">
    <property type="entry name" value="HTH_1"/>
    <property type="match status" value="1"/>
</dbReference>
<dbReference type="InterPro" id="IPR036390">
    <property type="entry name" value="WH_DNA-bd_sf"/>
</dbReference>
<dbReference type="InterPro" id="IPR000847">
    <property type="entry name" value="LysR_HTH_N"/>
</dbReference>
<dbReference type="PANTHER" id="PTHR30126">
    <property type="entry name" value="HTH-TYPE TRANSCRIPTIONAL REGULATOR"/>
    <property type="match status" value="1"/>
</dbReference>
<dbReference type="SUPFAM" id="SSF53850">
    <property type="entry name" value="Periplasmic binding protein-like II"/>
    <property type="match status" value="1"/>
</dbReference>
<dbReference type="EMBL" id="UOFT01000065">
    <property type="protein sequence ID" value="VAW98290.1"/>
    <property type="molecule type" value="Genomic_DNA"/>
</dbReference>
<dbReference type="Gene3D" id="3.40.190.290">
    <property type="match status" value="1"/>
</dbReference>
<name>A0A3B1A9M3_9ZZZZ</name>
<dbReference type="FunFam" id="1.10.10.10:FF:000001">
    <property type="entry name" value="LysR family transcriptional regulator"/>
    <property type="match status" value="1"/>
</dbReference>